<accession>A0A9P1PXP8</accession>
<dbReference type="EMBL" id="CPZF01000009">
    <property type="protein sequence ID" value="CNG12590.1"/>
    <property type="molecule type" value="Genomic_DNA"/>
</dbReference>
<evidence type="ECO:0000313" key="4">
    <source>
        <dbReference type="Proteomes" id="UP000041356"/>
    </source>
</evidence>
<evidence type="ECO:0000313" key="3">
    <source>
        <dbReference type="EMBL" id="ELI8102605.1"/>
    </source>
</evidence>
<feature type="chain" id="PRO_5040329578" evidence="1">
    <location>
        <begin position="27"/>
        <end position="49"/>
    </location>
</feature>
<evidence type="ECO:0000256" key="1">
    <source>
        <dbReference type="SAM" id="SignalP"/>
    </source>
</evidence>
<dbReference type="EMBL" id="ABNAVX010000011">
    <property type="protein sequence ID" value="ELI8102605.1"/>
    <property type="molecule type" value="Genomic_DNA"/>
</dbReference>
<evidence type="ECO:0000313" key="2">
    <source>
        <dbReference type="EMBL" id="CNG12590.1"/>
    </source>
</evidence>
<dbReference type="RefSeq" id="WP_172666725.1">
    <property type="nucleotide sequence ID" value="NZ_CHYV01000014.1"/>
</dbReference>
<dbReference type="AlphaFoldDB" id="A0A9P1PXP8"/>
<feature type="signal peptide" evidence="1">
    <location>
        <begin position="1"/>
        <end position="26"/>
    </location>
</feature>
<reference evidence="3" key="2">
    <citation type="submission" date="2023-02" db="EMBL/GenBank/DDBJ databases">
        <authorList>
            <person name="Ashton P.M."/>
            <person name="Dallman T."/>
            <person name="Nair S."/>
            <person name="De Pinna E."/>
            <person name="Peters T."/>
            <person name="Grant K."/>
        </authorList>
    </citation>
    <scope>NUCLEOTIDE SEQUENCE</scope>
    <source>
        <strain evidence="3">01103883</strain>
    </source>
</reference>
<reference evidence="2 4" key="1">
    <citation type="submission" date="2015-03" db="EMBL/GenBank/DDBJ databases">
        <authorList>
            <consortium name="Pathogen Informatics"/>
            <person name="Murphy D."/>
        </authorList>
    </citation>
    <scope>NUCLEOTIDE SEQUENCE [LARGE SCALE GENOMIC DNA]</scope>
    <source>
        <strain evidence="2 4">IP27818</strain>
    </source>
</reference>
<gene>
    <name evidence="2" type="ORF">ERS137939_03308</name>
    <name evidence="3" type="ORF">RSF11_002306</name>
</gene>
<sequence>MKKQSVLLSLVFCGVMAMSVHSTAQAKQLSSMMLLPMCCAFTYPFWIQR</sequence>
<keyword evidence="1" id="KW-0732">Signal</keyword>
<dbReference type="Proteomes" id="UP000041356">
    <property type="component" value="Unassembled WGS sequence"/>
</dbReference>
<comment type="caution">
    <text evidence="2">The sequence shown here is derived from an EMBL/GenBank/DDBJ whole genome shotgun (WGS) entry which is preliminary data.</text>
</comment>
<protein>
    <submittedName>
        <fullName evidence="2">Uncharacterized protein</fullName>
    </submittedName>
</protein>
<organism evidence="2 4">
    <name type="scientific">Yersinia enterocolitica</name>
    <dbReference type="NCBI Taxonomy" id="630"/>
    <lineage>
        <taxon>Bacteria</taxon>
        <taxon>Pseudomonadati</taxon>
        <taxon>Pseudomonadota</taxon>
        <taxon>Gammaproteobacteria</taxon>
        <taxon>Enterobacterales</taxon>
        <taxon>Yersiniaceae</taxon>
        <taxon>Yersinia</taxon>
    </lineage>
</organism>
<proteinExistence type="predicted"/>
<name>A0A9P1PXP8_YEREN</name>
<dbReference type="Proteomes" id="UP001182355">
    <property type="component" value="Unassembled WGS sequence"/>
</dbReference>